<accession>A0A1A9I4S4</accession>
<evidence type="ECO:0008006" key="3">
    <source>
        <dbReference type="Google" id="ProtNLM"/>
    </source>
</evidence>
<organism evidence="1 2">
    <name type="scientific">Niabella ginsenosidivorans</name>
    <dbReference type="NCBI Taxonomy" id="1176587"/>
    <lineage>
        <taxon>Bacteria</taxon>
        <taxon>Pseudomonadati</taxon>
        <taxon>Bacteroidota</taxon>
        <taxon>Chitinophagia</taxon>
        <taxon>Chitinophagales</taxon>
        <taxon>Chitinophagaceae</taxon>
        <taxon>Niabella</taxon>
    </lineage>
</organism>
<reference evidence="1 2" key="1">
    <citation type="submission" date="2016-05" db="EMBL/GenBank/DDBJ databases">
        <title>Niabella ginsenosidivorans BS26 whole genome sequencing.</title>
        <authorList>
            <person name="Im W.T."/>
            <person name="Siddiqi M.Z."/>
        </authorList>
    </citation>
    <scope>NUCLEOTIDE SEQUENCE [LARGE SCALE GENOMIC DNA]</scope>
    <source>
        <strain evidence="1 2">BS26</strain>
    </source>
</reference>
<dbReference type="EMBL" id="CP015772">
    <property type="protein sequence ID" value="ANH82049.1"/>
    <property type="molecule type" value="Genomic_DNA"/>
</dbReference>
<dbReference type="AlphaFoldDB" id="A0A1A9I4S4"/>
<dbReference type="Proteomes" id="UP000077667">
    <property type="component" value="Chromosome"/>
</dbReference>
<dbReference type="SUPFAM" id="SSF117074">
    <property type="entry name" value="Hypothetical protein PA1324"/>
    <property type="match status" value="1"/>
</dbReference>
<evidence type="ECO:0000313" key="1">
    <source>
        <dbReference type="EMBL" id="ANH82049.1"/>
    </source>
</evidence>
<dbReference type="KEGG" id="nia:A8C56_14680"/>
<protein>
    <recommendedName>
        <fullName evidence="3">Carboxypeptidase regulatory-like domain-containing protein</fullName>
    </recommendedName>
</protein>
<evidence type="ECO:0000313" key="2">
    <source>
        <dbReference type="Proteomes" id="UP000077667"/>
    </source>
</evidence>
<sequence length="197" mass="22406">MIGLATTTFAQYKTAERNDTVYLLPKTPFDAAATKRALEKGTCTIKGVAFARPIVNGIRMGKKILANKITVYLFPLTPYFEEHLAQKKQQNPRKLKFAFVSPECVQLKLTSITNSSGEFIFPDMKPGRYYIEGLLPWSETGVTSEKTGYIDDPYGGADVYTKRQYRNDYEDYIHAIVEIKKEGETVNIKLRDNSVKW</sequence>
<proteinExistence type="predicted"/>
<dbReference type="STRING" id="1176587.A8C56_14680"/>
<name>A0A1A9I4S4_9BACT</name>
<keyword evidence="2" id="KW-1185">Reference proteome</keyword>
<gene>
    <name evidence="1" type="ORF">A8C56_14680</name>
</gene>